<dbReference type="AlphaFoldDB" id="A0A914KN12"/>
<dbReference type="WBParaSite" id="Minc3s00054g02841">
    <property type="protein sequence ID" value="Minc3s00054g02841"/>
    <property type="gene ID" value="Minc3s00054g02841"/>
</dbReference>
<dbReference type="Proteomes" id="UP000887563">
    <property type="component" value="Unplaced"/>
</dbReference>
<protein>
    <submittedName>
        <fullName evidence="2">Uncharacterized protein</fullName>
    </submittedName>
</protein>
<evidence type="ECO:0000313" key="2">
    <source>
        <dbReference type="WBParaSite" id="Minc3s00054g02841"/>
    </source>
</evidence>
<proteinExistence type="predicted"/>
<sequence>MVRLKVIQSKMFHTSRCYCHCTLQNINSFCCWPRLVIFWLANLCEFFPECNQCFCEYLDIICTIFGQRFVQVTFLHKVRRRQPASPRRQGRD</sequence>
<keyword evidence="1" id="KW-1185">Reference proteome</keyword>
<accession>A0A914KN12</accession>
<name>A0A914KN12_MELIC</name>
<organism evidence="1 2">
    <name type="scientific">Meloidogyne incognita</name>
    <name type="common">Southern root-knot nematode worm</name>
    <name type="synonym">Oxyuris incognita</name>
    <dbReference type="NCBI Taxonomy" id="6306"/>
    <lineage>
        <taxon>Eukaryota</taxon>
        <taxon>Metazoa</taxon>
        <taxon>Ecdysozoa</taxon>
        <taxon>Nematoda</taxon>
        <taxon>Chromadorea</taxon>
        <taxon>Rhabditida</taxon>
        <taxon>Tylenchina</taxon>
        <taxon>Tylenchomorpha</taxon>
        <taxon>Tylenchoidea</taxon>
        <taxon>Meloidogynidae</taxon>
        <taxon>Meloidogyninae</taxon>
        <taxon>Meloidogyne</taxon>
        <taxon>Meloidogyne incognita group</taxon>
    </lineage>
</organism>
<reference evidence="2" key="1">
    <citation type="submission" date="2022-11" db="UniProtKB">
        <authorList>
            <consortium name="WormBaseParasite"/>
        </authorList>
    </citation>
    <scope>IDENTIFICATION</scope>
</reference>
<evidence type="ECO:0000313" key="1">
    <source>
        <dbReference type="Proteomes" id="UP000887563"/>
    </source>
</evidence>